<reference evidence="2" key="5">
    <citation type="journal article" date="2021" name="G3 (Bethesda)">
        <title>Aegilops tauschii genome assembly Aet v5.0 features greater sequence contiguity and improved annotation.</title>
        <authorList>
            <person name="Wang L."/>
            <person name="Zhu T."/>
            <person name="Rodriguez J.C."/>
            <person name="Deal K.R."/>
            <person name="Dubcovsky J."/>
            <person name="McGuire P.E."/>
            <person name="Lux T."/>
            <person name="Spannagl M."/>
            <person name="Mayer K.F.X."/>
            <person name="Baldrich P."/>
            <person name="Meyers B.C."/>
            <person name="Huo N."/>
            <person name="Gu Y.Q."/>
            <person name="Zhou H."/>
            <person name="Devos K.M."/>
            <person name="Bennetzen J.L."/>
            <person name="Unver T."/>
            <person name="Budak H."/>
            <person name="Gulick P.J."/>
            <person name="Galiba G."/>
            <person name="Kalapos B."/>
            <person name="Nelson D.R."/>
            <person name="Li P."/>
            <person name="You F.M."/>
            <person name="Luo M.C."/>
            <person name="Dvorak J."/>
        </authorList>
    </citation>
    <scope>NUCLEOTIDE SEQUENCE [LARGE SCALE GENOMIC DNA]</scope>
    <source>
        <strain evidence="2">cv. AL8/78</strain>
    </source>
</reference>
<evidence type="ECO:0000313" key="3">
    <source>
        <dbReference type="Proteomes" id="UP000015105"/>
    </source>
</evidence>
<proteinExistence type="predicted"/>
<dbReference type="Gramene" id="AET5Gv20166000.1">
    <property type="protein sequence ID" value="AET5Gv20166000.1"/>
    <property type="gene ID" value="AET5Gv20166000"/>
</dbReference>
<feature type="compositionally biased region" description="Low complexity" evidence="1">
    <location>
        <begin position="54"/>
        <end position="67"/>
    </location>
</feature>
<dbReference type="AlphaFoldDB" id="A0A453JR92"/>
<name>A0A453JR92_AEGTS</name>
<feature type="region of interest" description="Disordered" evidence="1">
    <location>
        <begin position="1"/>
        <end position="76"/>
    </location>
</feature>
<reference evidence="3" key="1">
    <citation type="journal article" date="2014" name="Science">
        <title>Ancient hybridizations among the ancestral genomes of bread wheat.</title>
        <authorList>
            <consortium name="International Wheat Genome Sequencing Consortium,"/>
            <person name="Marcussen T."/>
            <person name="Sandve S.R."/>
            <person name="Heier L."/>
            <person name="Spannagl M."/>
            <person name="Pfeifer M."/>
            <person name="Jakobsen K.S."/>
            <person name="Wulff B.B."/>
            <person name="Steuernagel B."/>
            <person name="Mayer K.F."/>
            <person name="Olsen O.A."/>
        </authorList>
    </citation>
    <scope>NUCLEOTIDE SEQUENCE [LARGE SCALE GENOMIC DNA]</scope>
    <source>
        <strain evidence="3">cv. AL8/78</strain>
    </source>
</reference>
<protein>
    <submittedName>
        <fullName evidence="2">Uncharacterized protein</fullName>
    </submittedName>
</protein>
<keyword evidence="3" id="KW-1185">Reference proteome</keyword>
<evidence type="ECO:0000313" key="2">
    <source>
        <dbReference type="EnsemblPlants" id="AET5Gv20166000.1"/>
    </source>
</evidence>
<reference evidence="3" key="2">
    <citation type="journal article" date="2017" name="Nat. Plants">
        <title>The Aegilops tauschii genome reveals multiple impacts of transposons.</title>
        <authorList>
            <person name="Zhao G."/>
            <person name="Zou C."/>
            <person name="Li K."/>
            <person name="Wang K."/>
            <person name="Li T."/>
            <person name="Gao L."/>
            <person name="Zhang X."/>
            <person name="Wang H."/>
            <person name="Yang Z."/>
            <person name="Liu X."/>
            <person name="Jiang W."/>
            <person name="Mao L."/>
            <person name="Kong X."/>
            <person name="Jiao Y."/>
            <person name="Jia J."/>
        </authorList>
    </citation>
    <scope>NUCLEOTIDE SEQUENCE [LARGE SCALE GENOMIC DNA]</scope>
    <source>
        <strain evidence="3">cv. AL8/78</strain>
    </source>
</reference>
<evidence type="ECO:0000256" key="1">
    <source>
        <dbReference type="SAM" id="MobiDB-lite"/>
    </source>
</evidence>
<dbReference type="EnsemblPlants" id="AET5Gv20166000.1">
    <property type="protein sequence ID" value="AET5Gv20166000.1"/>
    <property type="gene ID" value="AET5Gv20166000"/>
</dbReference>
<feature type="compositionally biased region" description="Basic and acidic residues" evidence="1">
    <location>
        <begin position="39"/>
        <end position="52"/>
    </location>
</feature>
<reference evidence="2" key="3">
    <citation type="journal article" date="2017" name="Nature">
        <title>Genome sequence of the progenitor of the wheat D genome Aegilops tauschii.</title>
        <authorList>
            <person name="Luo M.C."/>
            <person name="Gu Y.Q."/>
            <person name="Puiu D."/>
            <person name="Wang H."/>
            <person name="Twardziok S.O."/>
            <person name="Deal K.R."/>
            <person name="Huo N."/>
            <person name="Zhu T."/>
            <person name="Wang L."/>
            <person name="Wang Y."/>
            <person name="McGuire P.E."/>
            <person name="Liu S."/>
            <person name="Long H."/>
            <person name="Ramasamy R.K."/>
            <person name="Rodriguez J.C."/>
            <person name="Van S.L."/>
            <person name="Yuan L."/>
            <person name="Wang Z."/>
            <person name="Xia Z."/>
            <person name="Xiao L."/>
            <person name="Anderson O.D."/>
            <person name="Ouyang S."/>
            <person name="Liang Y."/>
            <person name="Zimin A.V."/>
            <person name="Pertea G."/>
            <person name="Qi P."/>
            <person name="Bennetzen J.L."/>
            <person name="Dai X."/>
            <person name="Dawson M.W."/>
            <person name="Muller H.G."/>
            <person name="Kugler K."/>
            <person name="Rivarola-Duarte L."/>
            <person name="Spannagl M."/>
            <person name="Mayer K.F.X."/>
            <person name="Lu F.H."/>
            <person name="Bevan M.W."/>
            <person name="Leroy P."/>
            <person name="Li P."/>
            <person name="You F.M."/>
            <person name="Sun Q."/>
            <person name="Liu Z."/>
            <person name="Lyons E."/>
            <person name="Wicker T."/>
            <person name="Salzberg S.L."/>
            <person name="Devos K.M."/>
            <person name="Dvorak J."/>
        </authorList>
    </citation>
    <scope>NUCLEOTIDE SEQUENCE [LARGE SCALE GENOMIC DNA]</scope>
    <source>
        <strain evidence="2">cv. AL8/78</strain>
    </source>
</reference>
<organism evidence="2 3">
    <name type="scientific">Aegilops tauschii subsp. strangulata</name>
    <name type="common">Goatgrass</name>
    <dbReference type="NCBI Taxonomy" id="200361"/>
    <lineage>
        <taxon>Eukaryota</taxon>
        <taxon>Viridiplantae</taxon>
        <taxon>Streptophyta</taxon>
        <taxon>Embryophyta</taxon>
        <taxon>Tracheophyta</taxon>
        <taxon>Spermatophyta</taxon>
        <taxon>Magnoliopsida</taxon>
        <taxon>Liliopsida</taxon>
        <taxon>Poales</taxon>
        <taxon>Poaceae</taxon>
        <taxon>BOP clade</taxon>
        <taxon>Pooideae</taxon>
        <taxon>Triticodae</taxon>
        <taxon>Triticeae</taxon>
        <taxon>Triticinae</taxon>
        <taxon>Aegilops</taxon>
    </lineage>
</organism>
<sequence>KPPTPQKARHSPQAAALPPLRSPHHLSARPTHAHAPGNRRRDERFRQGERAGRRGSPAAGAAARSARVPLPLLERV</sequence>
<accession>A0A453JR92</accession>
<reference evidence="2" key="4">
    <citation type="submission" date="2019-03" db="UniProtKB">
        <authorList>
            <consortium name="EnsemblPlants"/>
        </authorList>
    </citation>
    <scope>IDENTIFICATION</scope>
</reference>
<dbReference type="Proteomes" id="UP000015105">
    <property type="component" value="Chromosome 5D"/>
</dbReference>